<gene>
    <name evidence="2" type="ORF">DEVEQU_02610</name>
</gene>
<accession>A0A3S4DRC1</accession>
<keyword evidence="1" id="KW-0472">Membrane</keyword>
<name>A0A3S4DRC1_9HYPH</name>
<sequence length="56" mass="5850">MNTTSQHNVYRRAQSTISALPIEGYDGNTHFGGVALALLPALLILSAATGLLLALL</sequence>
<keyword evidence="1" id="KW-0812">Transmembrane</keyword>
<dbReference type="RefSeq" id="WP_164550389.1">
    <property type="nucleotide sequence ID" value="NZ_JBHTMH010000002.1"/>
</dbReference>
<dbReference type="EMBL" id="UZWD01000033">
    <property type="protein sequence ID" value="VDS05468.1"/>
    <property type="molecule type" value="Genomic_DNA"/>
</dbReference>
<reference evidence="2 3" key="1">
    <citation type="submission" date="2018-12" db="EMBL/GenBank/DDBJ databases">
        <authorList>
            <person name="Criscuolo A."/>
        </authorList>
    </citation>
    <scope>NUCLEOTIDE SEQUENCE [LARGE SCALE GENOMIC DNA]</scope>
    <source>
        <strain evidence="2">ACIP1116281</strain>
    </source>
</reference>
<feature type="transmembrane region" description="Helical" evidence="1">
    <location>
        <begin position="31"/>
        <end position="55"/>
    </location>
</feature>
<keyword evidence="1" id="KW-1133">Transmembrane helix</keyword>
<evidence type="ECO:0000313" key="3">
    <source>
        <dbReference type="Proteomes" id="UP000268844"/>
    </source>
</evidence>
<dbReference type="Proteomes" id="UP000268844">
    <property type="component" value="Unassembled WGS sequence"/>
</dbReference>
<organism evidence="2 3">
    <name type="scientific">Devosia equisanguinis</name>
    <dbReference type="NCBI Taxonomy" id="2490941"/>
    <lineage>
        <taxon>Bacteria</taxon>
        <taxon>Pseudomonadati</taxon>
        <taxon>Pseudomonadota</taxon>
        <taxon>Alphaproteobacteria</taxon>
        <taxon>Hyphomicrobiales</taxon>
        <taxon>Devosiaceae</taxon>
        <taxon>Devosia</taxon>
    </lineage>
</organism>
<evidence type="ECO:0000256" key="1">
    <source>
        <dbReference type="SAM" id="Phobius"/>
    </source>
</evidence>
<dbReference type="AlphaFoldDB" id="A0A3S4DRC1"/>
<protein>
    <submittedName>
        <fullName evidence="2">Uncharacterized protein</fullName>
    </submittedName>
</protein>
<proteinExistence type="predicted"/>
<keyword evidence="3" id="KW-1185">Reference proteome</keyword>
<evidence type="ECO:0000313" key="2">
    <source>
        <dbReference type="EMBL" id="VDS05468.1"/>
    </source>
</evidence>